<dbReference type="Proteomes" id="UP000832072">
    <property type="component" value="Segment"/>
</dbReference>
<keyword evidence="2" id="KW-1185">Reference proteome</keyword>
<protein>
    <submittedName>
        <fullName evidence="1">Uncharacterized protein</fullName>
    </submittedName>
</protein>
<gene>
    <name evidence="1" type="ORF">EHEKIMEA_00100</name>
</gene>
<evidence type="ECO:0000313" key="2">
    <source>
        <dbReference type="Proteomes" id="UP000832072"/>
    </source>
</evidence>
<dbReference type="EMBL" id="OM638103">
    <property type="protein sequence ID" value="UNY46982.1"/>
    <property type="molecule type" value="Genomic_DNA"/>
</dbReference>
<organism evidence="1 2">
    <name type="scientific">Cronobacter phage LPCS28</name>
    <dbReference type="NCBI Taxonomy" id="2924885"/>
    <lineage>
        <taxon>Viruses</taxon>
        <taxon>Duplodnaviria</taxon>
        <taxon>Heunggongvirae</taxon>
        <taxon>Uroviricota</taxon>
        <taxon>Caudoviricetes</taxon>
        <taxon>Pantevenvirales</taxon>
        <taxon>Straboviridae</taxon>
        <taxon>Nanhuvirus</taxon>
        <taxon>Nanhuvirus LPCS28</taxon>
    </lineage>
</organism>
<reference evidence="1 2" key="1">
    <citation type="submission" date="2022-02" db="EMBL/GenBank/DDBJ databases">
        <authorList>
            <person name="Tian F."/>
            <person name="Li J."/>
            <person name="Li F."/>
            <person name="Tong Y."/>
        </authorList>
    </citation>
    <scope>NUCLEOTIDE SEQUENCE [LARGE SCALE GENOMIC DNA]</scope>
</reference>
<sequence>MEHEFEYPLVIEVDFQKHPQIPLDKSWFILNNRKCRLLHTDRIGCSETKYGRFEYEDGEKFTVEHRALYGTVHHDKSHELIYWNRIVGWSLCY</sequence>
<evidence type="ECO:0000313" key="1">
    <source>
        <dbReference type="EMBL" id="UNY46982.1"/>
    </source>
</evidence>
<accession>A0AAE9GB17</accession>
<proteinExistence type="predicted"/>
<name>A0AAE9GB17_9CAUD</name>